<proteinExistence type="predicted"/>
<accession>A0A1M6PN68</accession>
<gene>
    <name evidence="2" type="ORF">SAMN05444159_2393</name>
</gene>
<protein>
    <submittedName>
        <fullName evidence="2">Putative MetA-pathway of phenol degradation</fullName>
    </submittedName>
</protein>
<feature type="chain" id="PRO_5012951896" evidence="1">
    <location>
        <begin position="25"/>
        <end position="265"/>
    </location>
</feature>
<organism evidence="2 3">
    <name type="scientific">Bradyrhizobium lablabi</name>
    <dbReference type="NCBI Taxonomy" id="722472"/>
    <lineage>
        <taxon>Bacteria</taxon>
        <taxon>Pseudomonadati</taxon>
        <taxon>Pseudomonadota</taxon>
        <taxon>Alphaproteobacteria</taxon>
        <taxon>Hyphomicrobiales</taxon>
        <taxon>Nitrobacteraceae</taxon>
        <taxon>Bradyrhizobium</taxon>
    </lineage>
</organism>
<name>A0A1M6PN68_9BRAD</name>
<keyword evidence="1" id="KW-0732">Signal</keyword>
<sequence length="265" mass="28412">MRKRLFPACLLAAFAMSAAGEARADACPTAKDEIATDRPDVTNSSLVVPTGSLQSENGVNVSARDGGRNIDGTNSRWRLGVAPCLELLVDVPTYFANVRAPGNSGFSDVAPAVKWQVSPVPGKIDLSLVFGMALPTGAVDIAGRGAQPYLQMPWSWELHDGWGVSGMLTEFFRPAELTTKRITETTFVIEKKVTEKASLFVEYVGDYPENAGPSVLLNSGGVFRLSPTQQVDFHVAFGLNHNAPSYIAGVGYSFRFDGLFAGPPR</sequence>
<dbReference type="InterPro" id="IPR025737">
    <property type="entry name" value="FApF"/>
</dbReference>
<dbReference type="Proteomes" id="UP000189935">
    <property type="component" value="Chromosome I"/>
</dbReference>
<dbReference type="OrthoDB" id="111841at2"/>
<evidence type="ECO:0000256" key="1">
    <source>
        <dbReference type="SAM" id="SignalP"/>
    </source>
</evidence>
<dbReference type="Pfam" id="PF13557">
    <property type="entry name" value="Phenol_MetA_deg"/>
    <property type="match status" value="1"/>
</dbReference>
<reference evidence="2 3" key="1">
    <citation type="submission" date="2016-11" db="EMBL/GenBank/DDBJ databases">
        <authorList>
            <person name="Jaros S."/>
            <person name="Januszkiewicz K."/>
            <person name="Wedrychowicz H."/>
        </authorList>
    </citation>
    <scope>NUCLEOTIDE SEQUENCE [LARGE SCALE GENOMIC DNA]</scope>
    <source>
        <strain evidence="2 3">GAS499</strain>
    </source>
</reference>
<dbReference type="AlphaFoldDB" id="A0A1M6PN68"/>
<feature type="signal peptide" evidence="1">
    <location>
        <begin position="1"/>
        <end position="24"/>
    </location>
</feature>
<evidence type="ECO:0000313" key="2">
    <source>
        <dbReference type="EMBL" id="SHK09340.1"/>
    </source>
</evidence>
<dbReference type="RefSeq" id="WP_079538318.1">
    <property type="nucleotide sequence ID" value="NZ_LT670844.1"/>
</dbReference>
<evidence type="ECO:0000313" key="3">
    <source>
        <dbReference type="Proteomes" id="UP000189935"/>
    </source>
</evidence>
<dbReference type="EMBL" id="LT670844">
    <property type="protein sequence ID" value="SHK09340.1"/>
    <property type="molecule type" value="Genomic_DNA"/>
</dbReference>